<feature type="region of interest" description="Disordered" evidence="7">
    <location>
        <begin position="1097"/>
        <end position="1118"/>
    </location>
</feature>
<dbReference type="FunFam" id="2.30.29.30:FF:000018">
    <property type="entry name" value="E3 SUMO-protein ligase RanBP2"/>
    <property type="match status" value="4"/>
</dbReference>
<dbReference type="GO" id="GO:0005737">
    <property type="term" value="C:cytoplasm"/>
    <property type="evidence" value="ECO:0007669"/>
    <property type="project" value="TreeGrafter"/>
</dbReference>
<dbReference type="PANTHER" id="PTHR23138:SF87">
    <property type="entry name" value="E3 SUMO-PROTEIN LIGASE RANBP2"/>
    <property type="match status" value="1"/>
</dbReference>
<dbReference type="Pfam" id="PF00641">
    <property type="entry name" value="Zn_ribbon_RanBP"/>
    <property type="match status" value="2"/>
</dbReference>
<feature type="compositionally biased region" description="Low complexity" evidence="7">
    <location>
        <begin position="2009"/>
        <end position="2018"/>
    </location>
</feature>
<dbReference type="CDD" id="cd13179">
    <property type="entry name" value="RanBD_RanBP1"/>
    <property type="match status" value="1"/>
</dbReference>
<dbReference type="Proteomes" id="UP000504606">
    <property type="component" value="Unplaced"/>
</dbReference>
<evidence type="ECO:0000256" key="7">
    <source>
        <dbReference type="SAM" id="MobiDB-lite"/>
    </source>
</evidence>
<feature type="region of interest" description="Disordered" evidence="7">
    <location>
        <begin position="1402"/>
        <end position="1433"/>
    </location>
</feature>
<dbReference type="Gene3D" id="4.10.1060.10">
    <property type="entry name" value="Zinc finger, RanBP2-type"/>
    <property type="match status" value="3"/>
</dbReference>
<dbReference type="PROSITE" id="PS50199">
    <property type="entry name" value="ZF_RANBP2_2"/>
    <property type="match status" value="3"/>
</dbReference>
<evidence type="ECO:0000313" key="10">
    <source>
        <dbReference type="Proteomes" id="UP000504606"/>
    </source>
</evidence>
<dbReference type="GeneID" id="113211681"/>
<dbReference type="InterPro" id="IPR000156">
    <property type="entry name" value="Ran_bind_dom"/>
</dbReference>
<feature type="region of interest" description="Disordered" evidence="7">
    <location>
        <begin position="1355"/>
        <end position="1383"/>
    </location>
</feature>
<reference evidence="11" key="1">
    <citation type="submission" date="2025-08" db="UniProtKB">
        <authorList>
            <consortium name="RefSeq"/>
        </authorList>
    </citation>
    <scope>IDENTIFICATION</scope>
    <source>
        <tissue evidence="11">Whole organism</tissue>
    </source>
</reference>
<dbReference type="OrthoDB" id="2357150at2759"/>
<dbReference type="Pfam" id="PF00638">
    <property type="entry name" value="Ran_BP1"/>
    <property type="match status" value="4"/>
</dbReference>
<feature type="compositionally biased region" description="Polar residues" evidence="7">
    <location>
        <begin position="1541"/>
        <end position="1555"/>
    </location>
</feature>
<feature type="domain" description="RanBD1" evidence="8">
    <location>
        <begin position="1568"/>
        <end position="1704"/>
    </location>
</feature>
<evidence type="ECO:0000313" key="11">
    <source>
        <dbReference type="RefSeq" id="XP_026285922.2"/>
    </source>
</evidence>
<feature type="compositionally biased region" description="Basic and acidic residues" evidence="7">
    <location>
        <begin position="847"/>
        <end position="862"/>
    </location>
</feature>
<dbReference type="PANTHER" id="PTHR23138">
    <property type="entry name" value="RAN BINDING PROTEIN"/>
    <property type="match status" value="1"/>
</dbReference>
<evidence type="ECO:0000256" key="3">
    <source>
        <dbReference type="ARBA" id="ARBA00022771"/>
    </source>
</evidence>
<dbReference type="SMART" id="SM00160">
    <property type="entry name" value="RanBD"/>
    <property type="match status" value="4"/>
</dbReference>
<evidence type="ECO:0000256" key="5">
    <source>
        <dbReference type="PROSITE-ProRule" id="PRU00322"/>
    </source>
</evidence>
<dbReference type="GO" id="GO:0005096">
    <property type="term" value="F:GTPase activator activity"/>
    <property type="evidence" value="ECO:0007669"/>
    <property type="project" value="TreeGrafter"/>
</dbReference>
<dbReference type="RefSeq" id="XP_026285922.2">
    <property type="nucleotide sequence ID" value="XM_026430137.2"/>
</dbReference>
<keyword evidence="4" id="KW-0862">Zinc</keyword>
<dbReference type="InterPro" id="IPR045256">
    <property type="entry name" value="RanBP1_RanBD"/>
</dbReference>
<dbReference type="SUPFAM" id="SSF48452">
    <property type="entry name" value="TPR-like"/>
    <property type="match status" value="1"/>
</dbReference>
<organism evidence="10 11">
    <name type="scientific">Frankliniella occidentalis</name>
    <name type="common">Western flower thrips</name>
    <name type="synonym">Euthrips occidentalis</name>
    <dbReference type="NCBI Taxonomy" id="133901"/>
    <lineage>
        <taxon>Eukaryota</taxon>
        <taxon>Metazoa</taxon>
        <taxon>Ecdysozoa</taxon>
        <taxon>Arthropoda</taxon>
        <taxon>Hexapoda</taxon>
        <taxon>Insecta</taxon>
        <taxon>Pterygota</taxon>
        <taxon>Neoptera</taxon>
        <taxon>Paraneoptera</taxon>
        <taxon>Thysanoptera</taxon>
        <taxon>Terebrantia</taxon>
        <taxon>Thripoidea</taxon>
        <taxon>Thripidae</taxon>
        <taxon>Frankliniella</taxon>
    </lineage>
</organism>
<feature type="region of interest" description="Disordered" evidence="7">
    <location>
        <begin position="2419"/>
        <end position="2459"/>
    </location>
</feature>
<feature type="domain" description="RanBP2-type" evidence="9">
    <location>
        <begin position="1794"/>
        <end position="1823"/>
    </location>
</feature>
<feature type="region of interest" description="Disordered" evidence="7">
    <location>
        <begin position="1541"/>
        <end position="1563"/>
    </location>
</feature>
<proteinExistence type="predicted"/>
<evidence type="ECO:0000256" key="6">
    <source>
        <dbReference type="SAM" id="Coils"/>
    </source>
</evidence>
<accession>A0A6J1SYL2</accession>
<dbReference type="InterPro" id="IPR011993">
    <property type="entry name" value="PH-like_dom_sf"/>
</dbReference>
<feature type="region of interest" description="Disordered" evidence="7">
    <location>
        <begin position="827"/>
        <end position="862"/>
    </location>
</feature>
<feature type="domain" description="RanBD1" evidence="8">
    <location>
        <begin position="2457"/>
        <end position="2594"/>
    </location>
</feature>
<feature type="coiled-coil region" evidence="6">
    <location>
        <begin position="892"/>
        <end position="919"/>
    </location>
</feature>
<feature type="compositionally biased region" description="Basic and acidic residues" evidence="7">
    <location>
        <begin position="2440"/>
        <end position="2458"/>
    </location>
</feature>
<gene>
    <name evidence="11" type="primary">LOC113211681</name>
</gene>
<dbReference type="GO" id="GO:0008270">
    <property type="term" value="F:zinc ion binding"/>
    <property type="evidence" value="ECO:0007669"/>
    <property type="project" value="UniProtKB-KW"/>
</dbReference>
<feature type="domain" description="RanBD1" evidence="8">
    <location>
        <begin position="2035"/>
        <end position="2162"/>
    </location>
</feature>
<dbReference type="Gene3D" id="1.25.40.10">
    <property type="entry name" value="Tetratricopeptide repeat domain"/>
    <property type="match status" value="1"/>
</dbReference>
<dbReference type="GO" id="GO:0005643">
    <property type="term" value="C:nuclear pore"/>
    <property type="evidence" value="ECO:0007669"/>
    <property type="project" value="TreeGrafter"/>
</dbReference>
<dbReference type="GO" id="GO:0016874">
    <property type="term" value="F:ligase activity"/>
    <property type="evidence" value="ECO:0007669"/>
    <property type="project" value="UniProtKB-KW"/>
</dbReference>
<name>A0A6J1SYL2_FRAOC</name>
<feature type="domain" description="RanBP2-type" evidence="9">
    <location>
        <begin position="1733"/>
        <end position="1762"/>
    </location>
</feature>
<protein>
    <submittedName>
        <fullName evidence="11">E3 SUMO-protein ligase RanBP2</fullName>
    </submittedName>
</protein>
<feature type="region of interest" description="Disordered" evidence="7">
    <location>
        <begin position="2602"/>
        <end position="2621"/>
    </location>
</feature>
<keyword evidence="6" id="KW-0175">Coiled coil</keyword>
<dbReference type="PROSITE" id="PS01358">
    <property type="entry name" value="ZF_RANBP2_1"/>
    <property type="match status" value="1"/>
</dbReference>
<dbReference type="InterPro" id="IPR045255">
    <property type="entry name" value="RanBP1-like"/>
</dbReference>
<keyword evidence="10" id="KW-1185">Reference proteome</keyword>
<dbReference type="Gene3D" id="2.30.29.30">
    <property type="entry name" value="Pleckstrin-homology domain (PH domain)/Phosphotyrosine-binding domain (PTB)"/>
    <property type="match status" value="4"/>
</dbReference>
<evidence type="ECO:0000256" key="4">
    <source>
        <dbReference type="ARBA" id="ARBA00022833"/>
    </source>
</evidence>
<feature type="domain" description="RanBD1" evidence="8">
    <location>
        <begin position="1222"/>
        <end position="1356"/>
    </location>
</feature>
<feature type="compositionally biased region" description="Polar residues" evidence="7">
    <location>
        <begin position="2419"/>
        <end position="2430"/>
    </location>
</feature>
<dbReference type="InterPro" id="IPR011990">
    <property type="entry name" value="TPR-like_helical_dom_sf"/>
</dbReference>
<evidence type="ECO:0000256" key="1">
    <source>
        <dbReference type="ARBA" id="ARBA00022553"/>
    </source>
</evidence>
<keyword evidence="3 5" id="KW-0863">Zinc-finger</keyword>
<feature type="region of interest" description="Disordered" evidence="7">
    <location>
        <begin position="1464"/>
        <end position="1489"/>
    </location>
</feature>
<dbReference type="CDD" id="cd13174">
    <property type="entry name" value="RanBD4_RanBP2_insect-like"/>
    <property type="match status" value="1"/>
</dbReference>
<dbReference type="CTD" id="43041"/>
<feature type="region of interest" description="Disordered" evidence="7">
    <location>
        <begin position="2006"/>
        <end position="2036"/>
    </location>
</feature>
<feature type="domain" description="RanBP2-type" evidence="9">
    <location>
        <begin position="1860"/>
        <end position="1889"/>
    </location>
</feature>
<dbReference type="SUPFAM" id="SSF50729">
    <property type="entry name" value="PH domain-like"/>
    <property type="match status" value="4"/>
</dbReference>
<evidence type="ECO:0000259" key="8">
    <source>
        <dbReference type="PROSITE" id="PS50196"/>
    </source>
</evidence>
<dbReference type="InterPro" id="IPR001876">
    <property type="entry name" value="Znf_RanBP2"/>
</dbReference>
<feature type="compositionally biased region" description="Polar residues" evidence="7">
    <location>
        <begin position="1357"/>
        <end position="1383"/>
    </location>
</feature>
<sequence>MLRSKKDVDKHVQEVFRNINAEKERNLRCYNVAKLYLKVGDYQSTKKYVELYLKDRPNVAGAHKLLGQAFEGLKDTTKALEEYKCSLSLESRQPDLVLKVCDLLVESKSRLNSGEVKYWIERAQEISDNHETVFRLNEYMIKMGDGSGDQAQLAQLIEKEIEARPQDPLPRTRLLNFYLDSKRVSDAYKYAVDLETRCLFRDNIQWYSCVVEVFKAYQRDVKNIDGEFYIYLLCVLERHTALCSQEQSSEHFAPFSSALHALDQACYEASKYSKKGGEQRLIECLKHVSGQLCFHLGTALLRIAKQKRTGWKEWTPFAWALMALAYTSPESDDFASNNPSQSGRERQKKLMKFWKEGCAFRCTQAGHILLSMPNEKKRFNQLNGGSWREKIYKLMFAVHIQGKPDVVKSSYFLTDDCFGDVQEPSPSVRDISQHDILAQHQRPDSLHFMVWLGLRYLEPTNKRNPSFGTSCVFPYRLSTNFGCHVFEELKLSTSGLEYGGVETLSRLDIDTFLFASVFCAAAPDRQFTPEETPLVLPVDLTESLCTEAQSKWWSSAYRLHSNKSRNDIGEVRMIVSRGLEVVRLIGNHGMDVRLVVLLAKFFTEKASDMSTPKDNLPDIYKRAQMFWQCAITLLERIEKKHPIRMPVNALFSYGGKELSSSDVRQLLEEGRFFMACRLMKEEKYDKAIEALQDLKSPYASYYEGLIYKKLADAEQELLSGDTMNPDIKSYYVILLQKSRTAFYLTLDRLRSPQNSGVTLLDGELERHLEEVESSLNPLLPGFNGTAHVGVDESFSTKRLDESFQSAPHFASFHHTLLSNTGLHGHPDVTSTPFKGKPNIDSDATYDSSRREEARPSPERQEAQMRRMALTLEKVLEQNRQIMEQSQLTLDALSKTRGAMDDLQKQMRDMRLEVTTLKQSDNRAQAGTTAFAPVPSAEEYDYYARARPYRVFQEAENLCPAYSYDNRQATASGVPMSSMLPKPFQTLFPDNQVPMARNIDPNLLPIYYPQATLAQNLYERQGAGGVAISNTLPGMLSGNAVHANTLATPMSSNMQSSVQVPVDGATIAMDSYRKSLLGTPILSHSSLTTPAVDLSSSAVQSLNQSQHLPTADSTSQRLSQHFNPSLQNLQSKSLIPQATEPVPHNFQISMPPQATIPTTESLEKSLSPLKPISTEGILPNVPMPTYSAVASRQTEVKQSRLSAGSTSGNDTFTEDADYNPCADFKPIIPLPEEITVTTGEEDETPLFSRRAKLFRFVGGEWKERGVGDIKILKHNVNGKLRILMRREQVHKICANHFILPEMELAPQTGSDRAWSWGANDFSDGEARIEKLCVRFKTVEDAQQFKEAFDEARKLAKSATPSKGTTLGAPATSTTPVGSSKSNLQASPVTGKVELGGFSFISPPVLKPVEGQGKTAPGKEKETANTQPKPSPFAGFSFTASSPVNSFGSLAQSASSATSQPNTLAATATDRVASTPALSSLSTKESKSSVPFSTSISTPLFSNSSSLLDFASIASQNKNSDVAQKDANFKGFAGAGSKVFGAVSSTSDAGNKSTTDPETADAETFEPTAEFKPVIPLPSLIEVRTGEEDEDVLFEERAKLLRFDSTGTQWKERGIGKMKVLKNKTTGKVRLLMRREQVHKVCCNHFITKDLQFTPLITSDKAITWSAQDYAEGEVRVEVFALRFKTPELMLVFKDVVERVQKEVCNSPQGNPTTGSKEVVSKNDSKPLSEVFKPKKGSWECSACYTRNDAEKTCCGCCSQPKPGCEVKSSTGFMFGNLSNATQDKQPSLSEIFKPKEGSWVCQACYTRCDPDKMACLACEAPKPGHGNDSKPGKTGFTFATSEASSTTKDKQPSLSELFKPKEGSWVCQACYTRCDPDKVACLACETPKPGHESDSKPAKSFSFGKTEASSTSYSFGIPSSAAPKESKTFSFGQAAQGESKPTFTFGLPPSSVSTTIPPTAKGFSFGSTITTTAPTSTGYVFGASTVAPSQPTQPSFGSPHKFEFQMKAQSPGKSPGAPSGEEESEEEDTDNVDVGDFKPVIPLPDKVPVLTGEEDENVLYCHRAKLFRFVNGEWKERGLGDIKVLCHNVTNKPRLLMRREQIFKICLNHYILPDLDMKEKDEKTWIWFANDFSDGQLAEERFACRFKTSEIAADFKSAVDQAKALVVLPSATKEDASSNSTVTNGSSNKEITPSMKNFSFKLPSSDKPVVVRSLFGSNDTSSHYSDEVEVVYEAKVTPEEKSAALRLQLPENFYLYKQAPPCSGCPGCEKDSDSDQGDSQSLASLTPASSVISSSTTTFNASAAVGGSGTSLFTSASFTQPSFTGIFGGTAQNTPGFGIFGGSSLNSNPGSTAVNSPSTAFPLFGAKLSTPSLKEEVPFLPVSNSPSFASLAATNNSPAVFQPKKPIEAFSFAGAGSKVFGTSSSGTPPRKSTNDEEGDSGGEHDTSETTEVETHDPHFEPIIALPDMVEVRTGEEDEEKLFCQRAKLFRYDSNTKEWKERGVGEMKILKHPINGTFRLLLRREQVHKVVLNQRLDENIELKPLKTSDKAWCWGGLNHAEDSSGALEELAIRFKNSELAEEFRSKVEECQKLLVSNSVHKDVTVPDDVNAEEGEDDDDYEDEDESEILFEQTVTLKAEDCNTQSTVEGTGSIRVILSNNLYYVEMMDDSGMVLCKAPIQGDSEVQRVENVCTWRSADLIDDEQGIEKKFVSTFESEQEADAFQDLYSRITLEIVESTYDYVDEQKD</sequence>
<keyword evidence="2" id="KW-0479">Metal-binding</keyword>
<dbReference type="SMART" id="SM00547">
    <property type="entry name" value="ZnF_RBZ"/>
    <property type="match status" value="3"/>
</dbReference>
<keyword evidence="11" id="KW-0436">Ligase</keyword>
<feature type="compositionally biased region" description="Acidic residues" evidence="7">
    <location>
        <begin position="2607"/>
        <end position="2621"/>
    </location>
</feature>
<dbReference type="KEGG" id="foc:113211681"/>
<evidence type="ECO:0000256" key="2">
    <source>
        <dbReference type="ARBA" id="ARBA00022723"/>
    </source>
</evidence>
<dbReference type="PROSITE" id="PS50196">
    <property type="entry name" value="RANBD1"/>
    <property type="match status" value="4"/>
</dbReference>
<feature type="compositionally biased region" description="Acidic residues" evidence="7">
    <location>
        <begin position="2019"/>
        <end position="2032"/>
    </location>
</feature>
<keyword evidence="1" id="KW-0597">Phosphoprotein</keyword>
<evidence type="ECO:0000259" key="9">
    <source>
        <dbReference type="PROSITE" id="PS50199"/>
    </source>
</evidence>
<dbReference type="GO" id="GO:0006913">
    <property type="term" value="P:nucleocytoplasmic transport"/>
    <property type="evidence" value="ECO:0007669"/>
    <property type="project" value="InterPro"/>
</dbReference>
<feature type="region of interest" description="Disordered" evidence="7">
    <location>
        <begin position="2264"/>
        <end position="2284"/>
    </location>
</feature>